<feature type="transmembrane region" description="Helical" evidence="1">
    <location>
        <begin position="136"/>
        <end position="158"/>
    </location>
</feature>
<organism evidence="2 3">
    <name type="scientific">Rhodocollybia butyracea</name>
    <dbReference type="NCBI Taxonomy" id="206335"/>
    <lineage>
        <taxon>Eukaryota</taxon>
        <taxon>Fungi</taxon>
        <taxon>Dikarya</taxon>
        <taxon>Basidiomycota</taxon>
        <taxon>Agaricomycotina</taxon>
        <taxon>Agaricomycetes</taxon>
        <taxon>Agaricomycetidae</taxon>
        <taxon>Agaricales</taxon>
        <taxon>Marasmiineae</taxon>
        <taxon>Omphalotaceae</taxon>
        <taxon>Rhodocollybia</taxon>
    </lineage>
</organism>
<dbReference type="Proteomes" id="UP000772434">
    <property type="component" value="Unassembled WGS sequence"/>
</dbReference>
<evidence type="ECO:0000313" key="2">
    <source>
        <dbReference type="EMBL" id="KAF9064518.1"/>
    </source>
</evidence>
<dbReference type="EMBL" id="JADNRY010000121">
    <property type="protein sequence ID" value="KAF9064518.1"/>
    <property type="molecule type" value="Genomic_DNA"/>
</dbReference>
<accession>A0A9P5U497</accession>
<evidence type="ECO:0000256" key="1">
    <source>
        <dbReference type="SAM" id="Phobius"/>
    </source>
</evidence>
<comment type="caution">
    <text evidence="2">The sequence shown here is derived from an EMBL/GenBank/DDBJ whole genome shotgun (WGS) entry which is preliminary data.</text>
</comment>
<keyword evidence="3" id="KW-1185">Reference proteome</keyword>
<feature type="non-terminal residue" evidence="2">
    <location>
        <position position="164"/>
    </location>
</feature>
<sequence>MPTRLQQHMPLARSKRSNASAIPYQNSFASTIPSNDSAASSLNINSSASTKDKNDGSVFTGMALPKDGSSPMTCCMRKRSKIFFLPLLFLCHVLTSLHCTVSRSLLNVPHCIHVSHSPISHPHCCPIFRPLNRPPFAILISFISHSHIPLYSSAALGFSVSESR</sequence>
<keyword evidence="1" id="KW-0812">Transmembrane</keyword>
<feature type="transmembrane region" description="Helical" evidence="1">
    <location>
        <begin position="82"/>
        <end position="106"/>
    </location>
</feature>
<keyword evidence="1" id="KW-0472">Membrane</keyword>
<name>A0A9P5U497_9AGAR</name>
<dbReference type="AlphaFoldDB" id="A0A9P5U497"/>
<reference evidence="2" key="1">
    <citation type="submission" date="2020-11" db="EMBL/GenBank/DDBJ databases">
        <authorList>
            <consortium name="DOE Joint Genome Institute"/>
            <person name="Ahrendt S."/>
            <person name="Riley R."/>
            <person name="Andreopoulos W."/>
            <person name="Labutti K."/>
            <person name="Pangilinan J."/>
            <person name="Ruiz-Duenas F.J."/>
            <person name="Barrasa J.M."/>
            <person name="Sanchez-Garcia M."/>
            <person name="Camarero S."/>
            <person name="Miyauchi S."/>
            <person name="Serrano A."/>
            <person name="Linde D."/>
            <person name="Babiker R."/>
            <person name="Drula E."/>
            <person name="Ayuso-Fernandez I."/>
            <person name="Pacheco R."/>
            <person name="Padilla G."/>
            <person name="Ferreira P."/>
            <person name="Barriuso J."/>
            <person name="Kellner H."/>
            <person name="Castanera R."/>
            <person name="Alfaro M."/>
            <person name="Ramirez L."/>
            <person name="Pisabarro A.G."/>
            <person name="Kuo A."/>
            <person name="Tritt A."/>
            <person name="Lipzen A."/>
            <person name="He G."/>
            <person name="Yan M."/>
            <person name="Ng V."/>
            <person name="Cullen D."/>
            <person name="Martin F."/>
            <person name="Rosso M.-N."/>
            <person name="Henrissat B."/>
            <person name="Hibbett D."/>
            <person name="Martinez A.T."/>
            <person name="Grigoriev I.V."/>
        </authorList>
    </citation>
    <scope>NUCLEOTIDE SEQUENCE</scope>
    <source>
        <strain evidence="2">AH 40177</strain>
    </source>
</reference>
<protein>
    <submittedName>
        <fullName evidence="2">Uncharacterized protein</fullName>
    </submittedName>
</protein>
<proteinExistence type="predicted"/>
<gene>
    <name evidence="2" type="ORF">BDP27DRAFT_1333362</name>
</gene>
<evidence type="ECO:0000313" key="3">
    <source>
        <dbReference type="Proteomes" id="UP000772434"/>
    </source>
</evidence>
<keyword evidence="1" id="KW-1133">Transmembrane helix</keyword>